<name>A0A1B1YTD0_9GAMM</name>
<organism evidence="1 2">
    <name type="scientific">Immundisolibacter cernigliae</name>
    <dbReference type="NCBI Taxonomy" id="1810504"/>
    <lineage>
        <taxon>Bacteria</taxon>
        <taxon>Pseudomonadati</taxon>
        <taxon>Pseudomonadota</taxon>
        <taxon>Gammaproteobacteria</taxon>
        <taxon>Immundisolibacterales</taxon>
        <taxon>Immundisolibacteraceae</taxon>
        <taxon>Immundisolibacter</taxon>
    </lineage>
</organism>
<evidence type="ECO:0000313" key="2">
    <source>
        <dbReference type="Proteomes" id="UP000092952"/>
    </source>
</evidence>
<reference evidence="2" key="1">
    <citation type="submission" date="2016-03" db="EMBL/GenBank/DDBJ databases">
        <title>Complete genome sequence of Solimmundus cernigliae, representing a novel lineage of polycyclic aromatic hydrocarbon degraders within the Gammaproteobacteria.</title>
        <authorList>
            <person name="Singleton D.R."/>
            <person name="Dickey A.N."/>
            <person name="Scholl E.H."/>
            <person name="Wright F.A."/>
            <person name="Aitken M.D."/>
        </authorList>
    </citation>
    <scope>NUCLEOTIDE SEQUENCE [LARGE SCALE GENOMIC DNA]</scope>
    <source>
        <strain evidence="2">TR3.2</strain>
    </source>
</reference>
<dbReference type="KEGG" id="gbi:PG2T_07115"/>
<dbReference type="InParanoid" id="A0A1B1YTD0"/>
<gene>
    <name evidence="1" type="ORF">PG2T_07115</name>
</gene>
<dbReference type="InterPro" id="IPR046703">
    <property type="entry name" value="DUF6776"/>
</dbReference>
<evidence type="ECO:0000313" key="1">
    <source>
        <dbReference type="EMBL" id="ANX03982.1"/>
    </source>
</evidence>
<sequence length="196" mass="21438">MGARLLDRRVPQKPPAQPTDMALREQNAALRQLQVVDREAQAMLREQIARLSAQNSELSRRLALLRGVLAPDGQAPELGVADLLLSPQADGGRIGYRLLLARVASPLADGKLTGRAELWSLGELDGRPQEIRVAQLRLALQRLQTFSGTLVLPAGFRPQRLRVVLEPRGQAPLPFEFAWQELIAAGQPMTAATPLP</sequence>
<dbReference type="STRING" id="1810504.PG2T_07115"/>
<dbReference type="Pfam" id="PF20567">
    <property type="entry name" value="DUF6776"/>
    <property type="match status" value="1"/>
</dbReference>
<dbReference type="EMBL" id="CP014671">
    <property type="protein sequence ID" value="ANX03982.1"/>
    <property type="molecule type" value="Genomic_DNA"/>
</dbReference>
<dbReference type="Proteomes" id="UP000092952">
    <property type="component" value="Chromosome"/>
</dbReference>
<keyword evidence="2" id="KW-1185">Reference proteome</keyword>
<proteinExistence type="predicted"/>
<accession>A0A1B1YTD0</accession>
<dbReference type="AlphaFoldDB" id="A0A1B1YTD0"/>
<protein>
    <submittedName>
        <fullName evidence="1">Uncharacterized protein</fullName>
    </submittedName>
</protein>